<protein>
    <submittedName>
        <fullName evidence="2">Uncharacterized protein</fullName>
    </submittedName>
</protein>
<feature type="region of interest" description="Disordered" evidence="1">
    <location>
        <begin position="117"/>
        <end position="138"/>
    </location>
</feature>
<feature type="region of interest" description="Disordered" evidence="1">
    <location>
        <begin position="1"/>
        <end position="68"/>
    </location>
</feature>
<name>A0A9Q3CVW8_9BASI</name>
<evidence type="ECO:0000256" key="1">
    <source>
        <dbReference type="SAM" id="MobiDB-lite"/>
    </source>
</evidence>
<dbReference type="EMBL" id="AVOT02010274">
    <property type="protein sequence ID" value="MBW0489823.1"/>
    <property type="molecule type" value="Genomic_DNA"/>
</dbReference>
<gene>
    <name evidence="2" type="ORF">O181_029538</name>
</gene>
<proteinExistence type="predicted"/>
<dbReference type="AlphaFoldDB" id="A0A9Q3CVW8"/>
<keyword evidence="3" id="KW-1185">Reference proteome</keyword>
<accession>A0A9Q3CVW8</accession>
<dbReference type="Proteomes" id="UP000765509">
    <property type="component" value="Unassembled WGS sequence"/>
</dbReference>
<organism evidence="2 3">
    <name type="scientific">Austropuccinia psidii MF-1</name>
    <dbReference type="NCBI Taxonomy" id="1389203"/>
    <lineage>
        <taxon>Eukaryota</taxon>
        <taxon>Fungi</taxon>
        <taxon>Dikarya</taxon>
        <taxon>Basidiomycota</taxon>
        <taxon>Pucciniomycotina</taxon>
        <taxon>Pucciniomycetes</taxon>
        <taxon>Pucciniales</taxon>
        <taxon>Sphaerophragmiaceae</taxon>
        <taxon>Austropuccinia</taxon>
    </lineage>
</organism>
<sequence>MKNCGANEFGMESGDFPQTRNGNDDKISHTGIQVQTEEIGNKNGLLPSDCGESLRRDPIDDLNQEAGNNSMHQGGACISTNCLTPLELIRPILQHEHQNHILKSKFHEKHEYKHAKSNLTLNAHAPAEPRSHAKVTRQ</sequence>
<comment type="caution">
    <text evidence="2">The sequence shown here is derived from an EMBL/GenBank/DDBJ whole genome shotgun (WGS) entry which is preliminary data.</text>
</comment>
<evidence type="ECO:0000313" key="2">
    <source>
        <dbReference type="EMBL" id="MBW0489823.1"/>
    </source>
</evidence>
<evidence type="ECO:0000313" key="3">
    <source>
        <dbReference type="Proteomes" id="UP000765509"/>
    </source>
</evidence>
<reference evidence="2" key="1">
    <citation type="submission" date="2021-03" db="EMBL/GenBank/DDBJ databases">
        <title>Draft genome sequence of rust myrtle Austropuccinia psidii MF-1, a brazilian biotype.</title>
        <authorList>
            <person name="Quecine M.C."/>
            <person name="Pachon D.M.R."/>
            <person name="Bonatelli M.L."/>
            <person name="Correr F.H."/>
            <person name="Franceschini L.M."/>
            <person name="Leite T.F."/>
            <person name="Margarido G.R.A."/>
            <person name="Almeida C.A."/>
            <person name="Ferrarezi J.A."/>
            <person name="Labate C.A."/>
        </authorList>
    </citation>
    <scope>NUCLEOTIDE SEQUENCE</scope>
    <source>
        <strain evidence="2">MF-1</strain>
    </source>
</reference>